<gene>
    <name evidence="6" type="primary">yhdJ</name>
    <name evidence="6" type="ORF">Mal33_54520</name>
</gene>
<evidence type="ECO:0000256" key="3">
    <source>
        <dbReference type="ARBA" id="ARBA00022679"/>
    </source>
</evidence>
<evidence type="ECO:0000313" key="6">
    <source>
        <dbReference type="EMBL" id="QDV59417.1"/>
    </source>
</evidence>
<dbReference type="Pfam" id="PF01555">
    <property type="entry name" value="N6_N4_Mtase"/>
    <property type="match status" value="1"/>
</dbReference>
<feature type="compositionally biased region" description="Basic residues" evidence="4">
    <location>
        <begin position="431"/>
        <end position="440"/>
    </location>
</feature>
<evidence type="ECO:0000313" key="7">
    <source>
        <dbReference type="Proteomes" id="UP000316770"/>
    </source>
</evidence>
<feature type="compositionally biased region" description="Low complexity" evidence="4">
    <location>
        <begin position="399"/>
        <end position="427"/>
    </location>
</feature>
<dbReference type="SUPFAM" id="SSF53335">
    <property type="entry name" value="S-adenosyl-L-methionine-dependent methyltransferases"/>
    <property type="match status" value="1"/>
</dbReference>
<protein>
    <submittedName>
        <fullName evidence="6">DNA adenine methyltransferase YhdJ</fullName>
        <ecNumber evidence="6">2.1.1.72</ecNumber>
    </submittedName>
</protein>
<evidence type="ECO:0000256" key="2">
    <source>
        <dbReference type="ARBA" id="ARBA00022603"/>
    </source>
</evidence>
<dbReference type="InterPro" id="IPR001091">
    <property type="entry name" value="RM_Methyltransferase"/>
</dbReference>
<evidence type="ECO:0000256" key="4">
    <source>
        <dbReference type="SAM" id="MobiDB-lite"/>
    </source>
</evidence>
<reference evidence="6 7" key="1">
    <citation type="submission" date="2019-02" db="EMBL/GenBank/DDBJ databases">
        <title>Deep-cultivation of Planctomycetes and their phenomic and genomic characterization uncovers novel biology.</title>
        <authorList>
            <person name="Wiegand S."/>
            <person name="Jogler M."/>
            <person name="Boedeker C."/>
            <person name="Pinto D."/>
            <person name="Vollmers J."/>
            <person name="Rivas-Marin E."/>
            <person name="Kohn T."/>
            <person name="Peeters S.H."/>
            <person name="Heuer A."/>
            <person name="Rast P."/>
            <person name="Oberbeckmann S."/>
            <person name="Bunk B."/>
            <person name="Jeske O."/>
            <person name="Meyerdierks A."/>
            <person name="Storesund J.E."/>
            <person name="Kallscheuer N."/>
            <person name="Luecker S."/>
            <person name="Lage O.M."/>
            <person name="Pohl T."/>
            <person name="Merkel B.J."/>
            <person name="Hornburger P."/>
            <person name="Mueller R.-W."/>
            <person name="Bruemmer F."/>
            <person name="Labrenz M."/>
            <person name="Spormann A.M."/>
            <person name="Op den Camp H."/>
            <person name="Overmann J."/>
            <person name="Amann R."/>
            <person name="Jetten M.S.M."/>
            <person name="Mascher T."/>
            <person name="Medema M.H."/>
            <person name="Devos D.P."/>
            <person name="Kaster A.-K."/>
            <person name="Ovreas L."/>
            <person name="Rohde M."/>
            <person name="Galperin M.Y."/>
            <person name="Jogler C."/>
        </authorList>
    </citation>
    <scope>NUCLEOTIDE SEQUENCE [LARGE SCALE GENOMIC DNA]</scope>
    <source>
        <strain evidence="6 7">Mal33</strain>
    </source>
</reference>
<dbReference type="PROSITE" id="PS00092">
    <property type="entry name" value="N6_MTASE"/>
    <property type="match status" value="1"/>
</dbReference>
<evidence type="ECO:0000259" key="5">
    <source>
        <dbReference type="Pfam" id="PF01555"/>
    </source>
</evidence>
<feature type="domain" description="DNA methylase N-4/N-6" evidence="5">
    <location>
        <begin position="25"/>
        <end position="258"/>
    </location>
</feature>
<dbReference type="GO" id="GO:0008170">
    <property type="term" value="F:N-methyltransferase activity"/>
    <property type="evidence" value="ECO:0007669"/>
    <property type="project" value="InterPro"/>
</dbReference>
<dbReference type="GO" id="GO:0003677">
    <property type="term" value="F:DNA binding"/>
    <property type="evidence" value="ECO:0007669"/>
    <property type="project" value="InterPro"/>
</dbReference>
<evidence type="ECO:0000256" key="1">
    <source>
        <dbReference type="ARBA" id="ARBA00006594"/>
    </source>
</evidence>
<feature type="compositionally biased region" description="Polar residues" evidence="4">
    <location>
        <begin position="554"/>
        <end position="565"/>
    </location>
</feature>
<feature type="compositionally biased region" description="Basic residues" evidence="4">
    <location>
        <begin position="534"/>
        <end position="547"/>
    </location>
</feature>
<comment type="similarity">
    <text evidence="1">Belongs to the N(4)/N(6)-methyltransferase family.</text>
</comment>
<dbReference type="EC" id="2.1.1.72" evidence="6"/>
<feature type="compositionally biased region" description="Basic residues" evidence="4">
    <location>
        <begin position="387"/>
        <end position="398"/>
    </location>
</feature>
<dbReference type="InterPro" id="IPR002941">
    <property type="entry name" value="DNA_methylase_N4/N6"/>
</dbReference>
<feature type="region of interest" description="Disordered" evidence="4">
    <location>
        <begin position="268"/>
        <end position="662"/>
    </location>
</feature>
<dbReference type="GO" id="GO:0032259">
    <property type="term" value="P:methylation"/>
    <property type="evidence" value="ECO:0007669"/>
    <property type="project" value="UniProtKB-KW"/>
</dbReference>
<keyword evidence="7" id="KW-1185">Reference proteome</keyword>
<dbReference type="GO" id="GO:0005737">
    <property type="term" value="C:cytoplasm"/>
    <property type="evidence" value="ECO:0007669"/>
    <property type="project" value="TreeGrafter"/>
</dbReference>
<name>A0A518J253_9BACT</name>
<feature type="compositionally biased region" description="Basic residues" evidence="4">
    <location>
        <begin position="358"/>
        <end position="378"/>
    </location>
</feature>
<accession>A0A518J253</accession>
<dbReference type="AlphaFoldDB" id="A0A518J253"/>
<feature type="compositionally biased region" description="Low complexity" evidence="4">
    <location>
        <begin position="522"/>
        <end position="533"/>
    </location>
</feature>
<feature type="compositionally biased region" description="Polar residues" evidence="4">
    <location>
        <begin position="277"/>
        <end position="287"/>
    </location>
</feature>
<dbReference type="EMBL" id="CP036318">
    <property type="protein sequence ID" value="QDV59417.1"/>
    <property type="molecule type" value="Genomic_DNA"/>
</dbReference>
<sequence>MALELNRLHQGDCVEKLAEIEAGTIDLCFADPPFNIGYKYDVYDDRQDDGDYLDWCQQWMAGVHRALRPDGTFWLAIGDEYAAELKVRATRELGFVCRSWVIWYYTFGVNCKYGFSRSHTHLFHFVKDPEAFTFNSDDPAIRVPSARQLVYGDGRANPKGRLPDNTWVLRPQDLPEGFQSDGDTWYFPRVAGTFKERQGFHGCQMPEQLMGRIVRACSNPGDTVLDPFAGSGTTLVVAKKLGRQWLGSELSPEYAARIEQRLDETEVGAPLSGAENPLTSVPNTANGKRQRGITAAALSRNGKAAVKPKATKKKPAKAKPAKKKPSKKKAAQQTPAKKKAAAPKKGTAKLAKAESPSKKRPAKKTSAVKKSTAKKTAVKKTAVPKAAVKKAAVKKAAVKKAAATKTVVKKAVAAKVSPEAKPATAAEAKTKKGAVKKKAIAKATPKKVAAVSTQSEPPATKKGAKKKASARQTTAAKATPKKKVAKKRPEAKSTPKKSVKKKVETKQVAAATKKSKPKKAAKSTAAKQVAAKKVVVKKVAVKKRVAKKASAATQTAEAPQPSSESRPVETTAAAKKAAPKKRAVKKSTATKKASKPVAVKQTPAEVAPTKKRSSKRAQKKAAGKPPETATTDELKPLETTPSSEDTPQPEPAPVKIRQPELF</sequence>
<dbReference type="RefSeq" id="WP_232529897.1">
    <property type="nucleotide sequence ID" value="NZ_CP036318.1"/>
</dbReference>
<keyword evidence="3 6" id="KW-0808">Transferase</keyword>
<feature type="compositionally biased region" description="Basic residues" evidence="4">
    <location>
        <begin position="609"/>
        <end position="622"/>
    </location>
</feature>
<proteinExistence type="inferred from homology"/>
<dbReference type="REBASE" id="357091">
    <property type="entry name" value="M.PbaMal33ORF54520P"/>
</dbReference>
<keyword evidence="2 6" id="KW-0489">Methyltransferase</keyword>
<dbReference type="PANTHER" id="PTHR13370:SF3">
    <property type="entry name" value="TRNA (GUANINE(10)-N2)-METHYLTRANSFERASE HOMOLOG"/>
    <property type="match status" value="1"/>
</dbReference>
<dbReference type="PANTHER" id="PTHR13370">
    <property type="entry name" value="RNA METHYLASE-RELATED"/>
    <property type="match status" value="1"/>
</dbReference>
<dbReference type="InterPro" id="IPR002052">
    <property type="entry name" value="DNA_methylase_N6_adenine_CS"/>
</dbReference>
<dbReference type="GO" id="GO:0009007">
    <property type="term" value="F:site-specific DNA-methyltransferase (adenine-specific) activity"/>
    <property type="evidence" value="ECO:0007669"/>
    <property type="project" value="UniProtKB-EC"/>
</dbReference>
<feature type="compositionally biased region" description="Basic residues" evidence="4">
    <location>
        <begin position="309"/>
        <end position="342"/>
    </location>
</feature>
<organism evidence="6 7">
    <name type="scientific">Rosistilla oblonga</name>
    <dbReference type="NCBI Taxonomy" id="2527990"/>
    <lineage>
        <taxon>Bacteria</taxon>
        <taxon>Pseudomonadati</taxon>
        <taxon>Planctomycetota</taxon>
        <taxon>Planctomycetia</taxon>
        <taxon>Pirellulales</taxon>
        <taxon>Pirellulaceae</taxon>
        <taxon>Rosistilla</taxon>
    </lineage>
</organism>
<dbReference type="PRINTS" id="PR00508">
    <property type="entry name" value="S21N4MTFRASE"/>
</dbReference>
<feature type="compositionally biased region" description="Low complexity" evidence="4">
    <location>
        <begin position="441"/>
        <end position="451"/>
    </location>
</feature>
<feature type="compositionally biased region" description="Basic residues" evidence="4">
    <location>
        <begin position="577"/>
        <end position="594"/>
    </location>
</feature>
<dbReference type="InterPro" id="IPR029063">
    <property type="entry name" value="SAM-dependent_MTases_sf"/>
</dbReference>
<dbReference type="Gene3D" id="3.40.50.150">
    <property type="entry name" value="Vaccinia Virus protein VP39"/>
    <property type="match status" value="1"/>
</dbReference>
<dbReference type="Proteomes" id="UP000316770">
    <property type="component" value="Chromosome"/>
</dbReference>